<organism evidence="2 3">
    <name type="scientific">Plakobranchus ocellatus</name>
    <dbReference type="NCBI Taxonomy" id="259542"/>
    <lineage>
        <taxon>Eukaryota</taxon>
        <taxon>Metazoa</taxon>
        <taxon>Spiralia</taxon>
        <taxon>Lophotrochozoa</taxon>
        <taxon>Mollusca</taxon>
        <taxon>Gastropoda</taxon>
        <taxon>Heterobranchia</taxon>
        <taxon>Euthyneura</taxon>
        <taxon>Panpulmonata</taxon>
        <taxon>Sacoglossa</taxon>
        <taxon>Placobranchoidea</taxon>
        <taxon>Plakobranchidae</taxon>
        <taxon>Plakobranchus</taxon>
    </lineage>
</organism>
<dbReference type="EMBL" id="BLXT01003739">
    <property type="protein sequence ID" value="GFO04505.1"/>
    <property type="molecule type" value="Genomic_DNA"/>
</dbReference>
<evidence type="ECO:0000256" key="1">
    <source>
        <dbReference type="SAM" id="MobiDB-lite"/>
    </source>
</evidence>
<dbReference type="Proteomes" id="UP000735302">
    <property type="component" value="Unassembled WGS sequence"/>
</dbReference>
<feature type="region of interest" description="Disordered" evidence="1">
    <location>
        <begin position="1"/>
        <end position="52"/>
    </location>
</feature>
<evidence type="ECO:0000313" key="3">
    <source>
        <dbReference type="Proteomes" id="UP000735302"/>
    </source>
</evidence>
<protein>
    <submittedName>
        <fullName evidence="2">Uncharacterized protein</fullName>
    </submittedName>
</protein>
<dbReference type="AlphaFoldDB" id="A0AAV4AAU1"/>
<comment type="caution">
    <text evidence="2">The sequence shown here is derived from an EMBL/GenBank/DDBJ whole genome shotgun (WGS) entry which is preliminary data.</text>
</comment>
<accession>A0AAV4AAU1</accession>
<proteinExistence type="predicted"/>
<evidence type="ECO:0000313" key="2">
    <source>
        <dbReference type="EMBL" id="GFO04505.1"/>
    </source>
</evidence>
<keyword evidence="3" id="KW-1185">Reference proteome</keyword>
<reference evidence="2 3" key="1">
    <citation type="journal article" date="2021" name="Elife">
        <title>Chloroplast acquisition without the gene transfer in kleptoplastic sea slugs, Plakobranchus ocellatus.</title>
        <authorList>
            <person name="Maeda T."/>
            <person name="Takahashi S."/>
            <person name="Yoshida T."/>
            <person name="Shimamura S."/>
            <person name="Takaki Y."/>
            <person name="Nagai Y."/>
            <person name="Toyoda A."/>
            <person name="Suzuki Y."/>
            <person name="Arimoto A."/>
            <person name="Ishii H."/>
            <person name="Satoh N."/>
            <person name="Nishiyama T."/>
            <person name="Hasebe M."/>
            <person name="Maruyama T."/>
            <person name="Minagawa J."/>
            <person name="Obokata J."/>
            <person name="Shigenobu S."/>
        </authorList>
    </citation>
    <scope>NUCLEOTIDE SEQUENCE [LARGE SCALE GENOMIC DNA]</scope>
</reference>
<sequence length="81" mass="8943">MMRVLSPTVTDLDPVRPPLQEQRQNDVPQLVEREHDRDPGPTTPVSAFKPANPPGSSLMRLLGQATVNSAGWSTSFVYFLP</sequence>
<gene>
    <name evidence="2" type="ORF">PoB_003101000</name>
</gene>
<name>A0AAV4AAU1_9GAST</name>